<proteinExistence type="predicted"/>
<sequence length="124" mass="14600">MSKKMRMTRSRRSKIMKRRRIITYTSAIIFVITFIISIRLIYVNSKCKDLYYATEYYMTTYPFNNSKVLDVQAMNLVFSDGNSAVVEVTGMHPKAPHPKTMYKAYFEKNKSDKWTLEDVTLLES</sequence>
<gene>
    <name evidence="2" type="ORF">SAMN05443638_1259</name>
</gene>
<keyword evidence="1" id="KW-0812">Transmembrane</keyword>
<evidence type="ECO:0008006" key="4">
    <source>
        <dbReference type="Google" id="ProtNLM"/>
    </source>
</evidence>
<feature type="transmembrane region" description="Helical" evidence="1">
    <location>
        <begin position="21"/>
        <end position="42"/>
    </location>
</feature>
<dbReference type="Proteomes" id="UP000184035">
    <property type="component" value="Unassembled WGS sequence"/>
</dbReference>
<name>A0A1M4Y8P1_9CLOT</name>
<keyword evidence="1" id="KW-1133">Transmembrane helix</keyword>
<evidence type="ECO:0000313" key="3">
    <source>
        <dbReference type="Proteomes" id="UP000184035"/>
    </source>
</evidence>
<reference evidence="2 3" key="1">
    <citation type="submission" date="2016-11" db="EMBL/GenBank/DDBJ databases">
        <authorList>
            <person name="Jaros S."/>
            <person name="Januszkiewicz K."/>
            <person name="Wedrychowicz H."/>
        </authorList>
    </citation>
    <scope>NUCLEOTIDE SEQUENCE [LARGE SCALE GENOMIC DNA]</scope>
    <source>
        <strain evidence="2 3">DSM 2631</strain>
    </source>
</reference>
<organism evidence="2 3">
    <name type="scientific">Clostridium fallax</name>
    <dbReference type="NCBI Taxonomy" id="1533"/>
    <lineage>
        <taxon>Bacteria</taxon>
        <taxon>Bacillati</taxon>
        <taxon>Bacillota</taxon>
        <taxon>Clostridia</taxon>
        <taxon>Eubacteriales</taxon>
        <taxon>Clostridiaceae</taxon>
        <taxon>Clostridium</taxon>
    </lineage>
</organism>
<dbReference type="AlphaFoldDB" id="A0A1M4Y8P1"/>
<protein>
    <recommendedName>
        <fullName evidence="4">DUF4829 domain-containing protein</fullName>
    </recommendedName>
</protein>
<dbReference type="STRING" id="1533.SAMN05443638_1259"/>
<evidence type="ECO:0000256" key="1">
    <source>
        <dbReference type="SAM" id="Phobius"/>
    </source>
</evidence>
<accession>A0A1M4Y8P1</accession>
<evidence type="ECO:0000313" key="2">
    <source>
        <dbReference type="EMBL" id="SHF02019.1"/>
    </source>
</evidence>
<dbReference type="EMBL" id="FQVM01000025">
    <property type="protein sequence ID" value="SHF02019.1"/>
    <property type="molecule type" value="Genomic_DNA"/>
</dbReference>
<keyword evidence="1" id="KW-0472">Membrane</keyword>
<keyword evidence="3" id="KW-1185">Reference proteome</keyword>